<evidence type="ECO:0000313" key="3">
    <source>
        <dbReference type="Proteomes" id="UP001199319"/>
    </source>
</evidence>
<keyword evidence="1" id="KW-0812">Transmembrane</keyword>
<reference evidence="2" key="1">
    <citation type="submission" date="2021-10" db="EMBL/GenBank/DDBJ databases">
        <title>Anaerobic single-cell dispensing facilitates the cultivation of human gut bacteria.</title>
        <authorList>
            <person name="Afrizal A."/>
        </authorList>
    </citation>
    <scope>NUCLEOTIDE SEQUENCE</scope>
    <source>
        <strain evidence="2">CLA-AA-H272</strain>
    </source>
</reference>
<sequence length="133" mass="14261">MIGNISIIGFIVAVTVSVGCMITGLWMLFSRKYKHDPRNPIGTAIAMLLMPLGLGLLAFNEIGFFPARYYRILIVIGIGLGGGGAELLTLSIVHVCRKGGKKKDARTGIVGACLVGIFFLVILTCMIFMPFAP</sequence>
<protein>
    <submittedName>
        <fullName evidence="2">Uncharacterized protein</fullName>
    </submittedName>
</protein>
<proteinExistence type="predicted"/>
<comment type="caution">
    <text evidence="2">The sequence shown here is derived from an EMBL/GenBank/DDBJ whole genome shotgun (WGS) entry which is preliminary data.</text>
</comment>
<keyword evidence="3" id="KW-1185">Reference proteome</keyword>
<dbReference type="AlphaFoldDB" id="A0AAE3AGN4"/>
<keyword evidence="1" id="KW-1133">Transmembrane helix</keyword>
<gene>
    <name evidence="2" type="ORF">LKD37_15090</name>
</gene>
<dbReference type="Proteomes" id="UP001199319">
    <property type="component" value="Unassembled WGS sequence"/>
</dbReference>
<name>A0AAE3AGN4_9FIRM</name>
<evidence type="ECO:0000313" key="2">
    <source>
        <dbReference type="EMBL" id="MCC2130813.1"/>
    </source>
</evidence>
<feature type="transmembrane region" description="Helical" evidence="1">
    <location>
        <begin position="108"/>
        <end position="132"/>
    </location>
</feature>
<feature type="transmembrane region" description="Helical" evidence="1">
    <location>
        <begin position="6"/>
        <end position="29"/>
    </location>
</feature>
<feature type="transmembrane region" description="Helical" evidence="1">
    <location>
        <begin position="72"/>
        <end position="96"/>
    </location>
</feature>
<feature type="transmembrane region" description="Helical" evidence="1">
    <location>
        <begin position="41"/>
        <end position="60"/>
    </location>
</feature>
<accession>A0AAE3AGN4</accession>
<evidence type="ECO:0000256" key="1">
    <source>
        <dbReference type="SAM" id="Phobius"/>
    </source>
</evidence>
<keyword evidence="1" id="KW-0472">Membrane</keyword>
<dbReference type="EMBL" id="JAJEPW010000073">
    <property type="protein sequence ID" value="MCC2130813.1"/>
    <property type="molecule type" value="Genomic_DNA"/>
</dbReference>
<dbReference type="RefSeq" id="WP_302929943.1">
    <property type="nucleotide sequence ID" value="NZ_JAJEPW010000073.1"/>
</dbReference>
<organism evidence="2 3">
    <name type="scientific">Brotocaccenecus cirricatena</name>
    <dbReference type="NCBI Taxonomy" id="3064195"/>
    <lineage>
        <taxon>Bacteria</taxon>
        <taxon>Bacillati</taxon>
        <taxon>Bacillota</taxon>
        <taxon>Clostridia</taxon>
        <taxon>Eubacteriales</taxon>
        <taxon>Oscillospiraceae</taxon>
        <taxon>Brotocaccenecus</taxon>
    </lineage>
</organism>